<evidence type="ECO:0008006" key="4">
    <source>
        <dbReference type="Google" id="ProtNLM"/>
    </source>
</evidence>
<sequence length="253" mass="28587" precursor="true">MKIVKISPLVLFCCVLVAALGGTSCSPTKSKEKTAGQRIDERNQRLKWRIATTLGEYERVGMKDPSWDADAKAALESFANMDVTDSSEAYNDLRRVGSYAEAANYKGCKDPLVEYLYMKNGYDWQNHTKAENVKKYTEVGNAMANSGYCEIRKFYGCLRMALTIFDLEAENQDYYRLRHDSEAHLAAALEEKELPPAEAAMACRMMLESTRNNTGEFPAAYEAMEKPLFKNFAKTSVPYVAKGYYNIELAWMA</sequence>
<keyword evidence="1" id="KW-0732">Signal</keyword>
<feature type="signal peptide" evidence="1">
    <location>
        <begin position="1"/>
        <end position="18"/>
    </location>
</feature>
<dbReference type="AlphaFoldDB" id="B9XSM1"/>
<evidence type="ECO:0000313" key="2">
    <source>
        <dbReference type="EMBL" id="EEF57181.1"/>
    </source>
</evidence>
<accession>B9XSM1</accession>
<evidence type="ECO:0000313" key="3">
    <source>
        <dbReference type="Proteomes" id="UP000003688"/>
    </source>
</evidence>
<reference evidence="2 3" key="1">
    <citation type="journal article" date="2011" name="J. Bacteriol.">
        <title>Genome sequence of 'Pedosphaera parvula' Ellin514, an aerobic Verrucomicrobial isolate from pasture soil.</title>
        <authorList>
            <person name="Kant R."/>
            <person name="van Passel M.W."/>
            <person name="Sangwan P."/>
            <person name="Palva A."/>
            <person name="Lucas S."/>
            <person name="Copeland A."/>
            <person name="Lapidus A."/>
            <person name="Glavina Del Rio T."/>
            <person name="Dalin E."/>
            <person name="Tice H."/>
            <person name="Bruce D."/>
            <person name="Goodwin L."/>
            <person name="Pitluck S."/>
            <person name="Chertkov O."/>
            <person name="Larimer F.W."/>
            <person name="Land M.L."/>
            <person name="Hauser L."/>
            <person name="Brettin T.S."/>
            <person name="Detter J.C."/>
            <person name="Han S."/>
            <person name="de Vos W.M."/>
            <person name="Janssen P.H."/>
            <person name="Smidt H."/>
        </authorList>
    </citation>
    <scope>NUCLEOTIDE SEQUENCE [LARGE SCALE GENOMIC DNA]</scope>
    <source>
        <strain evidence="2 3">Ellin514</strain>
    </source>
</reference>
<evidence type="ECO:0000256" key="1">
    <source>
        <dbReference type="SAM" id="SignalP"/>
    </source>
</evidence>
<proteinExistence type="predicted"/>
<keyword evidence="3" id="KW-1185">Reference proteome</keyword>
<protein>
    <recommendedName>
        <fullName evidence="4">Lipoprotein</fullName>
    </recommendedName>
</protein>
<gene>
    <name evidence="2" type="ORF">Cflav_PD0147</name>
</gene>
<dbReference type="EMBL" id="ABOX02000082">
    <property type="protein sequence ID" value="EEF57181.1"/>
    <property type="molecule type" value="Genomic_DNA"/>
</dbReference>
<dbReference type="OrthoDB" id="213842at2"/>
<comment type="caution">
    <text evidence="2">The sequence shown here is derived from an EMBL/GenBank/DDBJ whole genome shotgun (WGS) entry which is preliminary data.</text>
</comment>
<dbReference type="RefSeq" id="WP_007418804.1">
    <property type="nucleotide sequence ID" value="NZ_ABOX02000082.1"/>
</dbReference>
<feature type="chain" id="PRO_5002895190" description="Lipoprotein" evidence="1">
    <location>
        <begin position="19"/>
        <end position="253"/>
    </location>
</feature>
<organism evidence="2 3">
    <name type="scientific">Pedosphaera parvula (strain Ellin514)</name>
    <dbReference type="NCBI Taxonomy" id="320771"/>
    <lineage>
        <taxon>Bacteria</taxon>
        <taxon>Pseudomonadati</taxon>
        <taxon>Verrucomicrobiota</taxon>
        <taxon>Pedosphaerae</taxon>
        <taxon>Pedosphaerales</taxon>
        <taxon>Pedosphaeraceae</taxon>
        <taxon>Pedosphaera</taxon>
    </lineage>
</organism>
<feature type="non-terminal residue" evidence="2">
    <location>
        <position position="253"/>
    </location>
</feature>
<dbReference type="Proteomes" id="UP000003688">
    <property type="component" value="Unassembled WGS sequence"/>
</dbReference>
<name>B9XSM1_PEDPL</name>
<dbReference type="PROSITE" id="PS51257">
    <property type="entry name" value="PROKAR_LIPOPROTEIN"/>
    <property type="match status" value="1"/>
</dbReference>